<dbReference type="InterPro" id="IPR041686">
    <property type="entry name" value="Znf-CCCH_3"/>
</dbReference>
<dbReference type="InterPro" id="IPR017907">
    <property type="entry name" value="Znf_RING_CS"/>
</dbReference>
<name>A0AAV2GXV3_LYMST</name>
<dbReference type="SUPFAM" id="SSF90229">
    <property type="entry name" value="CCCH zinc finger"/>
    <property type="match status" value="2"/>
</dbReference>
<sequence>MAEGGYDPRVSRNTSVNNRPKFNQVCRYFLHGACNKGDSCLYNHDRSRAVPMDTICRYYQYGQCAYGDKCRYDHVKRQVSSKDESPSEVYSQPTQNGRALLLQDKDQRTSSMVTLKKGGVDEPSAKKITVRDEKKWVQARDFVPGQKYYGAVSYADAVQPYSLPQPAIDEPQFHCEPPLLCPYFAHGDCQFGVSCPYVHGDICDMCGMPRLHPTDQQQRSQHEKECLAQHEKDMELAFTIQASKDKECGICLDNILDKDTHGQDKRFGILENCNHCFCLDCIRQWRNNKIFTMNIVVFFPRSCPTCRTHSDFVTPSKYWVECPEEKKKLIDAYKQALSSKPCNYFKEGKGECPFNSKCFYKHALADGSIVSGNLVQRRRRTNADGENLIEDNLSLWDFVERREHESGYSLQDELSIVLNRILQYDSDEDDNNNNLLHLQYNFALTDSESDSDSDFV</sequence>
<feature type="zinc finger region" description="C3H1-type" evidence="9">
    <location>
        <begin position="20"/>
        <end position="47"/>
    </location>
</feature>
<comment type="catalytic activity">
    <reaction evidence="1">
        <text>S-ubiquitinyl-[E2 ubiquitin-conjugating enzyme]-L-cysteine + [acceptor protein]-L-lysine = [E2 ubiquitin-conjugating enzyme]-L-cysteine + N(6)-ubiquitinyl-[acceptor protein]-L-lysine.</text>
        <dbReference type="EC" id="2.3.2.27"/>
    </reaction>
</comment>
<dbReference type="Pfam" id="PF00642">
    <property type="entry name" value="zf-CCCH"/>
    <property type="match status" value="1"/>
</dbReference>
<evidence type="ECO:0000313" key="14">
    <source>
        <dbReference type="Proteomes" id="UP001497497"/>
    </source>
</evidence>
<evidence type="ECO:0000256" key="5">
    <source>
        <dbReference type="ARBA" id="ARBA00022737"/>
    </source>
</evidence>
<dbReference type="SMART" id="SM00356">
    <property type="entry name" value="ZnF_C3H1"/>
    <property type="match status" value="4"/>
</dbReference>
<keyword evidence="4 9" id="KW-0479">Metal-binding</keyword>
<dbReference type="Pfam" id="PF15663">
    <property type="entry name" value="zf-CCCH_3"/>
    <property type="match status" value="1"/>
</dbReference>
<comment type="caution">
    <text evidence="13">The sequence shown here is derived from an EMBL/GenBank/DDBJ whole genome shotgun (WGS) entry which is preliminary data.</text>
</comment>
<keyword evidence="14" id="KW-1185">Reference proteome</keyword>
<dbReference type="Proteomes" id="UP001497497">
    <property type="component" value="Unassembled WGS sequence"/>
</dbReference>
<proteinExistence type="predicted"/>
<feature type="zinc finger region" description="C3H1-type" evidence="9">
    <location>
        <begin position="180"/>
        <end position="202"/>
    </location>
</feature>
<dbReference type="InterPro" id="IPR045072">
    <property type="entry name" value="MKRN-like"/>
</dbReference>
<dbReference type="Gene3D" id="4.10.1000.10">
    <property type="entry name" value="Zinc finger, CCCH-type"/>
    <property type="match status" value="1"/>
</dbReference>
<evidence type="ECO:0000256" key="8">
    <source>
        <dbReference type="ARBA" id="ARBA00022833"/>
    </source>
</evidence>
<dbReference type="PANTHER" id="PTHR11224:SF10">
    <property type="entry name" value="IP09428P-RELATED"/>
    <property type="match status" value="1"/>
</dbReference>
<dbReference type="InterPro" id="IPR036855">
    <property type="entry name" value="Znf_CCCH_sf"/>
</dbReference>
<feature type="compositionally biased region" description="Polar residues" evidence="10">
    <location>
        <begin position="88"/>
        <end position="97"/>
    </location>
</feature>
<protein>
    <recommendedName>
        <fullName evidence="2">RING-type E3 ubiquitin transferase</fullName>
        <ecNumber evidence="2">2.3.2.27</ecNumber>
    </recommendedName>
</protein>
<dbReference type="InterPro" id="IPR000571">
    <property type="entry name" value="Znf_CCCH"/>
</dbReference>
<feature type="domain" description="C3H1-type" evidence="12">
    <location>
        <begin position="20"/>
        <end position="47"/>
    </location>
</feature>
<dbReference type="FunFam" id="3.30.40.10:FF:000117">
    <property type="entry name" value="Probable E3 ubiquitin-protein ligase makorin-1"/>
    <property type="match status" value="1"/>
</dbReference>
<evidence type="ECO:0000256" key="9">
    <source>
        <dbReference type="PROSITE-ProRule" id="PRU00723"/>
    </source>
</evidence>
<evidence type="ECO:0000259" key="11">
    <source>
        <dbReference type="PROSITE" id="PS50089"/>
    </source>
</evidence>
<dbReference type="EC" id="2.3.2.27" evidence="2"/>
<keyword evidence="3" id="KW-0808">Transferase</keyword>
<accession>A0AAV2GXV3</accession>
<feature type="domain" description="C3H1-type" evidence="12">
    <location>
        <begin position="180"/>
        <end position="202"/>
    </location>
</feature>
<evidence type="ECO:0000259" key="12">
    <source>
        <dbReference type="PROSITE" id="PS50103"/>
    </source>
</evidence>
<evidence type="ECO:0000256" key="2">
    <source>
        <dbReference type="ARBA" id="ARBA00012483"/>
    </source>
</evidence>
<evidence type="ECO:0000256" key="4">
    <source>
        <dbReference type="ARBA" id="ARBA00022723"/>
    </source>
</evidence>
<evidence type="ECO:0000256" key="3">
    <source>
        <dbReference type="ARBA" id="ARBA00022679"/>
    </source>
</evidence>
<dbReference type="PROSITE" id="PS50103">
    <property type="entry name" value="ZF_C3H1"/>
    <property type="match status" value="4"/>
</dbReference>
<evidence type="ECO:0000256" key="6">
    <source>
        <dbReference type="ARBA" id="ARBA00022771"/>
    </source>
</evidence>
<feature type="region of interest" description="Disordered" evidence="10">
    <location>
        <begin position="77"/>
        <end position="98"/>
    </location>
</feature>
<evidence type="ECO:0000256" key="7">
    <source>
        <dbReference type="ARBA" id="ARBA00022786"/>
    </source>
</evidence>
<evidence type="ECO:0000256" key="1">
    <source>
        <dbReference type="ARBA" id="ARBA00000900"/>
    </source>
</evidence>
<dbReference type="GO" id="GO:0000209">
    <property type="term" value="P:protein polyubiquitination"/>
    <property type="evidence" value="ECO:0007669"/>
    <property type="project" value="InterPro"/>
</dbReference>
<dbReference type="EMBL" id="CAXITT010000003">
    <property type="protein sequence ID" value="CAL1526260.1"/>
    <property type="molecule type" value="Genomic_DNA"/>
</dbReference>
<keyword evidence="6 9" id="KW-0863">Zinc-finger</keyword>
<evidence type="ECO:0000313" key="13">
    <source>
        <dbReference type="EMBL" id="CAL1526260.1"/>
    </source>
</evidence>
<feature type="zinc finger region" description="C3H1-type" evidence="9">
    <location>
        <begin position="55"/>
        <end position="77"/>
    </location>
</feature>
<reference evidence="13 14" key="1">
    <citation type="submission" date="2024-04" db="EMBL/GenBank/DDBJ databases">
        <authorList>
            <consortium name="Genoscope - CEA"/>
            <person name="William W."/>
        </authorList>
    </citation>
    <scope>NUCLEOTIDE SEQUENCE [LARGE SCALE GENOMIC DNA]</scope>
</reference>
<dbReference type="Pfam" id="PF13639">
    <property type="entry name" value="zf-RING_2"/>
    <property type="match status" value="1"/>
</dbReference>
<evidence type="ECO:0000256" key="10">
    <source>
        <dbReference type="SAM" id="MobiDB-lite"/>
    </source>
</evidence>
<keyword evidence="5" id="KW-0677">Repeat</keyword>
<dbReference type="Pfam" id="PF14608">
    <property type="entry name" value="zf-CCCH_2"/>
    <property type="match status" value="1"/>
</dbReference>
<dbReference type="SMART" id="SM00184">
    <property type="entry name" value="RING"/>
    <property type="match status" value="1"/>
</dbReference>
<gene>
    <name evidence="13" type="ORF">GSLYS_00000437001</name>
</gene>
<dbReference type="GO" id="GO:0061630">
    <property type="term" value="F:ubiquitin protein ligase activity"/>
    <property type="evidence" value="ECO:0007669"/>
    <property type="project" value="UniProtKB-EC"/>
</dbReference>
<dbReference type="PROSITE" id="PS50089">
    <property type="entry name" value="ZF_RING_2"/>
    <property type="match status" value="1"/>
</dbReference>
<feature type="domain" description="C3H1-type" evidence="12">
    <location>
        <begin position="336"/>
        <end position="365"/>
    </location>
</feature>
<dbReference type="Gene3D" id="3.30.40.10">
    <property type="entry name" value="Zinc/RING finger domain, C3HC4 (zinc finger)"/>
    <property type="match status" value="1"/>
</dbReference>
<dbReference type="PROSITE" id="PS00518">
    <property type="entry name" value="ZF_RING_1"/>
    <property type="match status" value="1"/>
</dbReference>
<feature type="domain" description="RING-type" evidence="11">
    <location>
        <begin position="248"/>
        <end position="307"/>
    </location>
</feature>
<dbReference type="SUPFAM" id="SSF57850">
    <property type="entry name" value="RING/U-box"/>
    <property type="match status" value="1"/>
</dbReference>
<keyword evidence="8 9" id="KW-0862">Zinc</keyword>
<dbReference type="PANTHER" id="PTHR11224">
    <property type="entry name" value="MAKORIN-RELATED"/>
    <property type="match status" value="1"/>
</dbReference>
<dbReference type="InterPro" id="IPR001841">
    <property type="entry name" value="Znf_RING"/>
</dbReference>
<dbReference type="AlphaFoldDB" id="A0AAV2GXV3"/>
<organism evidence="13 14">
    <name type="scientific">Lymnaea stagnalis</name>
    <name type="common">Great pond snail</name>
    <name type="synonym">Helix stagnalis</name>
    <dbReference type="NCBI Taxonomy" id="6523"/>
    <lineage>
        <taxon>Eukaryota</taxon>
        <taxon>Metazoa</taxon>
        <taxon>Spiralia</taxon>
        <taxon>Lophotrochozoa</taxon>
        <taxon>Mollusca</taxon>
        <taxon>Gastropoda</taxon>
        <taxon>Heterobranchia</taxon>
        <taxon>Euthyneura</taxon>
        <taxon>Panpulmonata</taxon>
        <taxon>Hygrophila</taxon>
        <taxon>Lymnaeoidea</taxon>
        <taxon>Lymnaeidae</taxon>
        <taxon>Lymnaea</taxon>
    </lineage>
</organism>
<feature type="domain" description="C3H1-type" evidence="12">
    <location>
        <begin position="55"/>
        <end position="77"/>
    </location>
</feature>
<dbReference type="CDD" id="cd16521">
    <property type="entry name" value="RING-HC_MKRN"/>
    <property type="match status" value="1"/>
</dbReference>
<keyword evidence="7" id="KW-0833">Ubl conjugation pathway</keyword>
<dbReference type="GO" id="GO:0008270">
    <property type="term" value="F:zinc ion binding"/>
    <property type="evidence" value="ECO:0007669"/>
    <property type="project" value="UniProtKB-KW"/>
</dbReference>
<feature type="zinc finger region" description="C3H1-type" evidence="9">
    <location>
        <begin position="336"/>
        <end position="365"/>
    </location>
</feature>
<dbReference type="InterPro" id="IPR013083">
    <property type="entry name" value="Znf_RING/FYVE/PHD"/>
</dbReference>